<gene>
    <name evidence="3" type="ORF">AAEJ74_08175</name>
</gene>
<feature type="domain" description="VWFA" evidence="2">
    <location>
        <begin position="91"/>
        <end position="328"/>
    </location>
</feature>
<comment type="caution">
    <text evidence="3">The sequence shown here is derived from an EMBL/GenBank/DDBJ whole genome shotgun (WGS) entry which is preliminary data.</text>
</comment>
<feature type="transmembrane region" description="Helical" evidence="1">
    <location>
        <begin position="382"/>
        <end position="403"/>
    </location>
</feature>
<keyword evidence="4" id="KW-1185">Reference proteome</keyword>
<dbReference type="Proteomes" id="UP001387447">
    <property type="component" value="Unassembled WGS sequence"/>
</dbReference>
<dbReference type="EMBL" id="JBBWYZ010000006">
    <property type="protein sequence ID" value="MEK9511669.1"/>
    <property type="molecule type" value="Genomic_DNA"/>
</dbReference>
<evidence type="ECO:0000259" key="2">
    <source>
        <dbReference type="PROSITE" id="PS50234"/>
    </source>
</evidence>
<keyword evidence="1" id="KW-0472">Membrane</keyword>
<evidence type="ECO:0000256" key="1">
    <source>
        <dbReference type="SAM" id="Phobius"/>
    </source>
</evidence>
<dbReference type="PROSITE" id="PS50234">
    <property type="entry name" value="VWFA"/>
    <property type="match status" value="1"/>
</dbReference>
<dbReference type="Gene3D" id="3.40.50.410">
    <property type="entry name" value="von Willebrand factor, type A domain"/>
    <property type="match status" value="1"/>
</dbReference>
<dbReference type="SUPFAM" id="SSF53300">
    <property type="entry name" value="vWA-like"/>
    <property type="match status" value="1"/>
</dbReference>
<reference evidence="3 4" key="1">
    <citation type="journal article" date="2024" name="Front. Microbiol.">
        <title>Transcriptomic insights into the dominance of two phototrophs throughout the water column of a tropical hypersaline-alkaline crater lake (Dziani Dzaha, Mayotte).</title>
        <authorList>
            <person name="Duperron S."/>
            <person name="Halary S."/>
            <person name="Bouly J.-P."/>
            <person name="Roussel T."/>
            <person name="Hugoni M."/>
            <person name="Bruto M."/>
            <person name="Oger P."/>
            <person name="Duval C."/>
            <person name="Woo A."/>
            <person name="Jezequiel D."/>
            <person name="Ader M."/>
            <person name="Leboulanger C."/>
            <person name="Agogue H."/>
            <person name="Grossi V."/>
            <person name="Trousselier M."/>
            <person name="Bernard C."/>
        </authorList>
    </citation>
    <scope>NUCLEOTIDE SEQUENCE [LARGE SCALE GENOMIC DNA]</scope>
    <source>
        <strain evidence="3 4">PMC 851.14</strain>
    </source>
</reference>
<evidence type="ECO:0000313" key="3">
    <source>
        <dbReference type="EMBL" id="MEK9511669.1"/>
    </source>
</evidence>
<dbReference type="InterPro" id="IPR036465">
    <property type="entry name" value="vWFA_dom_sf"/>
</dbReference>
<name>A0ABU9EIA9_LIMFS</name>
<sequence>MYFIIAFSIRWLSGSAIALMIASPVFGQTAEIVGRPRINNDNVTLRLQVRDERGRPVMQLQESDFQVITDDEPVGIKSWQSPQESTPPPAWIVVLVDLTGSMNELDTSGKRRIDGALEATRRFLEQMSDRGGDTKVAIVPFGKGGANCPGFEVTQRGIDSRFFPANDIKQTNFLDYLAAQTLCAATDIYGPLSEAIRVLGNRQDPRFYVPEDSGRPEPRLSVILLSDGFHNQPNEQQDFDNLITLLERNNNIIVHTLGYGLTPQQVGQKYNLGRAATRADADKNPQLARDFVDPERLQTIAAITGGIAEFSGNANDIARNLQLFLDSLLGEYEIVFQQPNAERGTQHEVLVQVTVNNQQIKTPPKTYTMMVFGRSLPQKTRLIMTGILLLVLILGGVIPFLSWSNYMKREAEHDF</sequence>
<dbReference type="InterPro" id="IPR002035">
    <property type="entry name" value="VWF_A"/>
</dbReference>
<evidence type="ECO:0000313" key="4">
    <source>
        <dbReference type="Proteomes" id="UP001387447"/>
    </source>
</evidence>
<accession>A0ABU9EIA9</accession>
<protein>
    <submittedName>
        <fullName evidence="3">VWA domain-containing protein</fullName>
    </submittedName>
</protein>
<organism evidence="3 4">
    <name type="scientific">Limnospira fusiformis PMC 851.14</name>
    <dbReference type="NCBI Taxonomy" id="2219512"/>
    <lineage>
        <taxon>Bacteria</taxon>
        <taxon>Bacillati</taxon>
        <taxon>Cyanobacteriota</taxon>
        <taxon>Cyanophyceae</taxon>
        <taxon>Oscillatoriophycideae</taxon>
        <taxon>Oscillatoriales</taxon>
        <taxon>Sirenicapillariaceae</taxon>
        <taxon>Limnospira</taxon>
    </lineage>
</organism>
<proteinExistence type="predicted"/>
<keyword evidence="1" id="KW-1133">Transmembrane helix</keyword>
<keyword evidence="1" id="KW-0812">Transmembrane</keyword>
<dbReference type="CDD" id="cd00198">
    <property type="entry name" value="vWFA"/>
    <property type="match status" value="1"/>
</dbReference>